<evidence type="ECO:0000256" key="8">
    <source>
        <dbReference type="ARBA" id="ARBA00023303"/>
    </source>
</evidence>
<evidence type="ECO:0000256" key="9">
    <source>
        <dbReference type="HAMAP-Rule" id="MF_00115"/>
    </source>
</evidence>
<keyword evidence="2 9" id="KW-0813">Transport</keyword>
<keyword evidence="8 9" id="KW-0407">Ion channel</keyword>
<keyword evidence="4 9" id="KW-0812">Transmembrane</keyword>
<feature type="region of interest" description="Disordered" evidence="10">
    <location>
        <begin position="127"/>
        <end position="154"/>
    </location>
</feature>
<evidence type="ECO:0000256" key="7">
    <source>
        <dbReference type="ARBA" id="ARBA00023136"/>
    </source>
</evidence>
<dbReference type="GO" id="GO:0005886">
    <property type="term" value="C:plasma membrane"/>
    <property type="evidence" value="ECO:0007669"/>
    <property type="project" value="UniProtKB-SubCell"/>
</dbReference>
<dbReference type="EMBL" id="PDJI01000004">
    <property type="protein sequence ID" value="PFG38908.1"/>
    <property type="molecule type" value="Genomic_DNA"/>
</dbReference>
<organism evidence="11 12">
    <name type="scientific">Georgenia soli</name>
    <dbReference type="NCBI Taxonomy" id="638953"/>
    <lineage>
        <taxon>Bacteria</taxon>
        <taxon>Bacillati</taxon>
        <taxon>Actinomycetota</taxon>
        <taxon>Actinomycetes</taxon>
        <taxon>Micrococcales</taxon>
        <taxon>Bogoriellaceae</taxon>
        <taxon>Georgenia</taxon>
    </lineage>
</organism>
<proteinExistence type="inferred from homology"/>
<gene>
    <name evidence="9" type="primary">mscL</name>
    <name evidence="11" type="ORF">ATJ97_1399</name>
</gene>
<feature type="transmembrane region" description="Helical" evidence="9">
    <location>
        <begin position="12"/>
        <end position="35"/>
    </location>
</feature>
<dbReference type="PRINTS" id="PR01264">
    <property type="entry name" value="MECHCHANNEL"/>
</dbReference>
<feature type="compositionally biased region" description="Gly residues" evidence="10">
    <location>
        <begin position="129"/>
        <end position="145"/>
    </location>
</feature>
<evidence type="ECO:0000256" key="2">
    <source>
        <dbReference type="ARBA" id="ARBA00022448"/>
    </source>
</evidence>
<dbReference type="NCBIfam" id="TIGR00220">
    <property type="entry name" value="mscL"/>
    <property type="match status" value="1"/>
</dbReference>
<evidence type="ECO:0000313" key="11">
    <source>
        <dbReference type="EMBL" id="PFG38908.1"/>
    </source>
</evidence>
<protein>
    <recommendedName>
        <fullName evidence="9">Large-conductance mechanosensitive channel</fullName>
    </recommendedName>
</protein>
<dbReference type="HAMAP" id="MF_00115">
    <property type="entry name" value="MscL"/>
    <property type="match status" value="1"/>
</dbReference>
<keyword evidence="7 9" id="KW-0472">Membrane</keyword>
<dbReference type="AlphaFoldDB" id="A0A2A9EJ27"/>
<dbReference type="PANTHER" id="PTHR30266">
    <property type="entry name" value="MECHANOSENSITIVE CHANNEL MSCL"/>
    <property type="match status" value="1"/>
</dbReference>
<evidence type="ECO:0000256" key="6">
    <source>
        <dbReference type="ARBA" id="ARBA00023065"/>
    </source>
</evidence>
<dbReference type="Gene3D" id="1.10.1200.120">
    <property type="entry name" value="Large-conductance mechanosensitive channel, MscL, domain 1"/>
    <property type="match status" value="1"/>
</dbReference>
<evidence type="ECO:0000256" key="5">
    <source>
        <dbReference type="ARBA" id="ARBA00022989"/>
    </source>
</evidence>
<comment type="subunit">
    <text evidence="9">Homopentamer.</text>
</comment>
<comment type="subcellular location">
    <subcellularLocation>
        <location evidence="9">Cell membrane</location>
        <topology evidence="9">Multi-pass membrane protein</topology>
    </subcellularLocation>
    <subcellularLocation>
        <location evidence="1">Membrane</location>
        <topology evidence="1">Multi-pass membrane protein</topology>
    </subcellularLocation>
</comment>
<keyword evidence="6 9" id="KW-0406">Ion transport</keyword>
<evidence type="ECO:0000256" key="10">
    <source>
        <dbReference type="SAM" id="MobiDB-lite"/>
    </source>
</evidence>
<dbReference type="Proteomes" id="UP000222106">
    <property type="component" value="Unassembled WGS sequence"/>
</dbReference>
<dbReference type="GO" id="GO:0008381">
    <property type="term" value="F:mechanosensitive monoatomic ion channel activity"/>
    <property type="evidence" value="ECO:0007669"/>
    <property type="project" value="UniProtKB-UniRule"/>
</dbReference>
<dbReference type="OrthoDB" id="9810350at2"/>
<evidence type="ECO:0000256" key="1">
    <source>
        <dbReference type="ARBA" id="ARBA00004141"/>
    </source>
</evidence>
<keyword evidence="12" id="KW-1185">Reference proteome</keyword>
<keyword evidence="3 9" id="KW-1003">Cell membrane</keyword>
<name>A0A2A9EJ27_9MICO</name>
<dbReference type="InterPro" id="IPR001185">
    <property type="entry name" value="MS_channel"/>
</dbReference>
<dbReference type="InterPro" id="IPR036019">
    <property type="entry name" value="MscL_channel"/>
</dbReference>
<keyword evidence="5 9" id="KW-1133">Transmembrane helix</keyword>
<dbReference type="InterPro" id="IPR037673">
    <property type="entry name" value="MSC/AndL"/>
</dbReference>
<dbReference type="Pfam" id="PF01741">
    <property type="entry name" value="MscL"/>
    <property type="match status" value="1"/>
</dbReference>
<accession>A0A2A9EJ27</accession>
<comment type="caution">
    <text evidence="11">The sequence shown here is derived from an EMBL/GenBank/DDBJ whole genome shotgun (WGS) entry which is preliminary data.</text>
</comment>
<dbReference type="RefSeq" id="WP_098483096.1">
    <property type="nucleotide sequence ID" value="NZ_PDJI01000004.1"/>
</dbReference>
<evidence type="ECO:0000313" key="12">
    <source>
        <dbReference type="Proteomes" id="UP000222106"/>
    </source>
</evidence>
<feature type="transmembrane region" description="Helical" evidence="9">
    <location>
        <begin position="69"/>
        <end position="90"/>
    </location>
</feature>
<comment type="similarity">
    <text evidence="9">Belongs to the MscL family.</text>
</comment>
<evidence type="ECO:0000256" key="3">
    <source>
        <dbReference type="ARBA" id="ARBA00022475"/>
    </source>
</evidence>
<dbReference type="PANTHER" id="PTHR30266:SF2">
    <property type="entry name" value="LARGE-CONDUCTANCE MECHANOSENSITIVE CHANNEL"/>
    <property type="match status" value="1"/>
</dbReference>
<reference evidence="11 12" key="1">
    <citation type="submission" date="2017-10" db="EMBL/GenBank/DDBJ databases">
        <title>Sequencing the genomes of 1000 actinobacteria strains.</title>
        <authorList>
            <person name="Klenk H.-P."/>
        </authorList>
    </citation>
    <scope>NUCLEOTIDE SEQUENCE [LARGE SCALE GENOMIC DNA]</scope>
    <source>
        <strain evidence="11 12">DSM 21838</strain>
    </source>
</reference>
<dbReference type="SUPFAM" id="SSF81330">
    <property type="entry name" value="Gated mechanosensitive channel"/>
    <property type="match status" value="1"/>
</dbReference>
<sequence length="154" mass="15859">MLAGFKEFISRGNAVDLAVGVVIGAAFTSVVNSIVDSLLNPLVAGLVGKPDFTTFLQFRLGSAMVQPGAVITALVNFLLVAAAIYLFVVMPLNKLAARRKVEDADPEAPAEDVRVLTEIRDLLAAQQRGGTGARTGDGGGSGNGGSTVTITRSS</sequence>
<comment type="function">
    <text evidence="9">Channel that opens in response to stretch forces in the membrane lipid bilayer. May participate in the regulation of osmotic pressure changes within the cell.</text>
</comment>
<evidence type="ECO:0000256" key="4">
    <source>
        <dbReference type="ARBA" id="ARBA00022692"/>
    </source>
</evidence>